<feature type="transmembrane region" description="Helical" evidence="2">
    <location>
        <begin position="258"/>
        <end position="277"/>
    </location>
</feature>
<dbReference type="OrthoDB" id="10302189at2759"/>
<protein>
    <submittedName>
        <fullName evidence="3">Uncharacterized protein</fullName>
    </submittedName>
</protein>
<evidence type="ECO:0000256" key="2">
    <source>
        <dbReference type="SAM" id="Phobius"/>
    </source>
</evidence>
<keyword evidence="4" id="KW-1185">Reference proteome</keyword>
<feature type="transmembrane region" description="Helical" evidence="2">
    <location>
        <begin position="283"/>
        <end position="302"/>
    </location>
</feature>
<proteinExistence type="predicted"/>
<evidence type="ECO:0000313" key="3">
    <source>
        <dbReference type="EMBL" id="EQC29480.1"/>
    </source>
</evidence>
<feature type="transmembrane region" description="Helical" evidence="2">
    <location>
        <begin position="219"/>
        <end position="237"/>
    </location>
</feature>
<dbReference type="OMA" id="EDCAMAD"/>
<name>T0Q7Q7_SAPDV</name>
<sequence>MAERCFWSARPNASSACEKTTWDTCGYASLLLTPIVLLCVYWLAFGVYMLRKDDSTTKLLTFDVARIHDPVAQGIAIALAQRRHTTEKPSHFQHNMKLCAMWAEWPSLSYAPLSVALKVISADEPINSVVFSLNVTNETANVAIACSCAVLVSSLWLYKTWRRTDDRLLRRFAYPITFDVLYIPLASTFLRMAVCPLGHDRVALPDGSTCDCLDRYGFFWAFGSIGFVSIYSCAIYYKMFIEPTGSTMDFRFETSFQIIMVMARTLNPLLSMLANSVGLTHHAARAVPLTLAFLASLSFLLLAAYKTQPCIGSGRLPNNIRVLSFSSSLYTTLCVLGFLVAGGPPQNLHYSLALLPLIWVTAWVVNGRRAAKFHIPSLTIVELLHDSTLQAKTVGAIAALHVNPLNIRSKDYEAIIAMAHKTVKIARLRELHCRLYCARLLWFCHIESYRRAGTRVGEPKPELALVPGLWFKDAANEVRVSSRKLLKAKTRNVSTQLSKVKIRHIEHVTDPTASTTHIDKPTERRARPPSLYQSVKRLLTVTSPISGRATPYRRSIVSIPSVVDSNGYYVVAIRDKNWIAKLEAPDPALQQFDALYRAMLEMLEQSCTLDDHTAMFEAASFLLQWYRSSYLHLNKTIYLHIVATFCALPDIASAADATYTLHQLTVELRTLPADLWLSNASDLNRFVQALGHPSANTVAYCAEVLAHLLAAAETKPSVNLYVLLMPSSIARLHAAFSSWHRNYRISDCLERACTSLYCLQLRSNLGKRNSIGMRQQSTAKMFVALVTQITSVVARPIVESVRRRSSGRALTLPTSTGRRISANVYGAARDAAGKGILLNGFVQPTGLSRMPSLSHGAQEAAVPPPAQPKAKPMTSQALLAQFVATSTPARLARSRTMRESTKPRTAKKASPDHFTFVTPEMLAEIQRRRTLRQQMLELLEATYARFQTTASRTTTEKGRHNASAIDVMITYTKVLQMYVEAEDCAMADYVATALDPSLRTFFHTNVQPFMSTYLARIRASQRLRAWWRRTSNRR</sequence>
<dbReference type="VEuPathDB" id="FungiDB:SDRG_12728"/>
<reference evidence="3 4" key="1">
    <citation type="submission" date="2012-04" db="EMBL/GenBank/DDBJ databases">
        <title>The Genome Sequence of Saprolegnia declina VS20.</title>
        <authorList>
            <consortium name="The Broad Institute Genome Sequencing Platform"/>
            <person name="Russ C."/>
            <person name="Nusbaum C."/>
            <person name="Tyler B."/>
            <person name="van West P."/>
            <person name="Dieguez-Uribeondo J."/>
            <person name="de Bruijn I."/>
            <person name="Tripathy S."/>
            <person name="Jiang R."/>
            <person name="Young S.K."/>
            <person name="Zeng Q."/>
            <person name="Gargeya S."/>
            <person name="Fitzgerald M."/>
            <person name="Haas B."/>
            <person name="Abouelleil A."/>
            <person name="Alvarado L."/>
            <person name="Arachchi H.M."/>
            <person name="Berlin A."/>
            <person name="Chapman S.B."/>
            <person name="Goldberg J."/>
            <person name="Griggs A."/>
            <person name="Gujja S."/>
            <person name="Hansen M."/>
            <person name="Howarth C."/>
            <person name="Imamovic A."/>
            <person name="Larimer J."/>
            <person name="McCowen C."/>
            <person name="Montmayeur A."/>
            <person name="Murphy C."/>
            <person name="Neiman D."/>
            <person name="Pearson M."/>
            <person name="Priest M."/>
            <person name="Roberts A."/>
            <person name="Saif S."/>
            <person name="Shea T."/>
            <person name="Sisk P."/>
            <person name="Sykes S."/>
            <person name="Wortman J."/>
            <person name="Nusbaum C."/>
            <person name="Birren B."/>
        </authorList>
    </citation>
    <scope>NUCLEOTIDE SEQUENCE [LARGE SCALE GENOMIC DNA]</scope>
    <source>
        <strain evidence="3 4">VS20</strain>
    </source>
</reference>
<organism evidence="3 4">
    <name type="scientific">Saprolegnia diclina (strain VS20)</name>
    <dbReference type="NCBI Taxonomy" id="1156394"/>
    <lineage>
        <taxon>Eukaryota</taxon>
        <taxon>Sar</taxon>
        <taxon>Stramenopiles</taxon>
        <taxon>Oomycota</taxon>
        <taxon>Saprolegniomycetes</taxon>
        <taxon>Saprolegniales</taxon>
        <taxon>Saprolegniaceae</taxon>
        <taxon>Saprolegnia</taxon>
    </lineage>
</organism>
<feature type="transmembrane region" description="Helical" evidence="2">
    <location>
        <begin position="322"/>
        <end position="342"/>
    </location>
</feature>
<feature type="region of interest" description="Disordered" evidence="1">
    <location>
        <begin position="890"/>
        <end position="911"/>
    </location>
</feature>
<dbReference type="GeneID" id="19953455"/>
<feature type="transmembrane region" description="Helical" evidence="2">
    <location>
        <begin position="27"/>
        <end position="50"/>
    </location>
</feature>
<feature type="region of interest" description="Disordered" evidence="1">
    <location>
        <begin position="852"/>
        <end position="871"/>
    </location>
</feature>
<evidence type="ECO:0000313" key="4">
    <source>
        <dbReference type="Proteomes" id="UP000030762"/>
    </source>
</evidence>
<keyword evidence="2" id="KW-1133">Transmembrane helix</keyword>
<feature type="transmembrane region" description="Helical" evidence="2">
    <location>
        <begin position="140"/>
        <end position="158"/>
    </location>
</feature>
<gene>
    <name evidence="3" type="ORF">SDRG_12728</name>
</gene>
<feature type="transmembrane region" description="Helical" evidence="2">
    <location>
        <begin position="348"/>
        <end position="365"/>
    </location>
</feature>
<dbReference type="eggNOG" id="ENOG502S7CD">
    <property type="taxonomic scope" value="Eukaryota"/>
</dbReference>
<keyword evidence="2" id="KW-0812">Transmembrane</keyword>
<dbReference type="InParanoid" id="T0Q7Q7"/>
<accession>T0Q7Q7</accession>
<dbReference type="AlphaFoldDB" id="T0Q7Q7"/>
<dbReference type="EMBL" id="JH767183">
    <property type="protein sequence ID" value="EQC29480.1"/>
    <property type="molecule type" value="Genomic_DNA"/>
</dbReference>
<dbReference type="RefSeq" id="XP_008617032.1">
    <property type="nucleotide sequence ID" value="XM_008618810.1"/>
</dbReference>
<keyword evidence="2" id="KW-0472">Membrane</keyword>
<evidence type="ECO:0000256" key="1">
    <source>
        <dbReference type="SAM" id="MobiDB-lite"/>
    </source>
</evidence>
<dbReference type="Proteomes" id="UP000030762">
    <property type="component" value="Unassembled WGS sequence"/>
</dbReference>